<comment type="caution">
    <text evidence="2">The sequence shown here is derived from an EMBL/GenBank/DDBJ whole genome shotgun (WGS) entry which is preliminary data.</text>
</comment>
<evidence type="ECO:0000313" key="3">
    <source>
        <dbReference type="Proteomes" id="UP000229044"/>
    </source>
</evidence>
<sequence length="416" mass="46630">MRQTIKKAVLFAPFWGQQNHVGNNRLDRFVRWLVEEGYRIVMIRAGSADAIHDESWGQQITVRDRLGLYRDTELREPAAANPRKPNKWRRALAYWLFNPDPTVVWARSAASHPTVVAAMAGAQFILSSSPPESAHVGAWILSRKTSVPHIVDMRDGWLDEPLKPLLRSSALRRWQERRLERRILHDAKGIQVTSEVWSDLLCRRYPHLASKVQVLTNGYPENAQTLRAEAEAGVDTAKTVLVHAGRFTGSRLTQYPALLLEPLLRDLADTSKTGVVRLIGALTKEELAQIAPFEPRFKAIGWQIETPGAVPRAVLLAQLPKSDGLLLLSASYAALPSKLFEYIPTGLPIFVVTEKDSATWKICESLPQATLVDVASNTANSARNANTGFYDKIRFSVPDDYSEHELSLRFNAFVKL</sequence>
<evidence type="ECO:0000313" key="2">
    <source>
        <dbReference type="EMBL" id="PHQ26782.1"/>
    </source>
</evidence>
<dbReference type="SUPFAM" id="SSF53756">
    <property type="entry name" value="UDP-Glycosyltransferase/glycogen phosphorylase"/>
    <property type="match status" value="1"/>
</dbReference>
<dbReference type="GO" id="GO:0016757">
    <property type="term" value="F:glycosyltransferase activity"/>
    <property type="evidence" value="ECO:0007669"/>
    <property type="project" value="UniProtKB-ARBA"/>
</dbReference>
<dbReference type="OrthoDB" id="9794575at2"/>
<evidence type="ECO:0000259" key="1">
    <source>
        <dbReference type="Pfam" id="PF13579"/>
    </source>
</evidence>
<gene>
    <name evidence="2" type="ORF">CLH62_04140</name>
</gene>
<proteinExistence type="predicted"/>
<feature type="domain" description="Glycosyltransferase subfamily 4-like N-terminal" evidence="1">
    <location>
        <begin position="24"/>
        <end position="218"/>
    </location>
</feature>
<name>A0A2G1VJ59_9GAMM</name>
<accession>A0A2G1VJ59</accession>
<organism evidence="2 3">
    <name type="scientific">Marinobacter guineae</name>
    <dbReference type="NCBI Taxonomy" id="432303"/>
    <lineage>
        <taxon>Bacteria</taxon>
        <taxon>Pseudomonadati</taxon>
        <taxon>Pseudomonadota</taxon>
        <taxon>Gammaproteobacteria</taxon>
        <taxon>Pseudomonadales</taxon>
        <taxon>Marinobacteraceae</taxon>
        <taxon>Marinobacter</taxon>
    </lineage>
</organism>
<dbReference type="RefSeq" id="WP_099616857.1">
    <property type="nucleotide sequence ID" value="NZ_KZ319339.1"/>
</dbReference>
<keyword evidence="3" id="KW-1185">Reference proteome</keyword>
<dbReference type="Pfam" id="PF13579">
    <property type="entry name" value="Glyco_trans_4_4"/>
    <property type="match status" value="1"/>
</dbReference>
<dbReference type="Proteomes" id="UP000229044">
    <property type="component" value="Unassembled WGS sequence"/>
</dbReference>
<reference evidence="2 3" key="1">
    <citation type="submission" date="2017-09" db="EMBL/GenBank/DDBJ databases">
        <title>The draft genome sequences of Marinobacter guineae M3B.</title>
        <authorList>
            <person name="Cao J."/>
        </authorList>
    </citation>
    <scope>NUCLEOTIDE SEQUENCE [LARGE SCALE GENOMIC DNA]</scope>
    <source>
        <strain evidence="2 3">M3B</strain>
    </source>
</reference>
<dbReference type="AlphaFoldDB" id="A0A2G1VJ59"/>
<protein>
    <recommendedName>
        <fullName evidence="1">Glycosyltransferase subfamily 4-like N-terminal domain-containing protein</fullName>
    </recommendedName>
</protein>
<dbReference type="Gene3D" id="3.40.50.2000">
    <property type="entry name" value="Glycogen Phosphorylase B"/>
    <property type="match status" value="1"/>
</dbReference>
<dbReference type="EMBL" id="NTFI01000001">
    <property type="protein sequence ID" value="PHQ26782.1"/>
    <property type="molecule type" value="Genomic_DNA"/>
</dbReference>
<dbReference type="InterPro" id="IPR028098">
    <property type="entry name" value="Glyco_trans_4-like_N"/>
</dbReference>